<organism evidence="2 3">
    <name type="scientific">Cichlidogyrus casuarinus</name>
    <dbReference type="NCBI Taxonomy" id="1844966"/>
    <lineage>
        <taxon>Eukaryota</taxon>
        <taxon>Metazoa</taxon>
        <taxon>Spiralia</taxon>
        <taxon>Lophotrochozoa</taxon>
        <taxon>Platyhelminthes</taxon>
        <taxon>Monogenea</taxon>
        <taxon>Monopisthocotylea</taxon>
        <taxon>Dactylogyridea</taxon>
        <taxon>Ancyrocephalidae</taxon>
        <taxon>Cichlidogyrus</taxon>
    </lineage>
</organism>
<protein>
    <submittedName>
        <fullName evidence="2">Uncharacterized protein</fullName>
    </submittedName>
</protein>
<dbReference type="Proteomes" id="UP001626550">
    <property type="component" value="Unassembled WGS sequence"/>
</dbReference>
<evidence type="ECO:0000256" key="1">
    <source>
        <dbReference type="SAM" id="Coils"/>
    </source>
</evidence>
<name>A0ABD2Q7L5_9PLAT</name>
<evidence type="ECO:0000313" key="3">
    <source>
        <dbReference type="Proteomes" id="UP001626550"/>
    </source>
</evidence>
<dbReference type="EMBL" id="JBJKFK010000723">
    <property type="protein sequence ID" value="KAL3315556.1"/>
    <property type="molecule type" value="Genomic_DNA"/>
</dbReference>
<keyword evidence="1" id="KW-0175">Coiled coil</keyword>
<gene>
    <name evidence="2" type="ORF">Ciccas_005814</name>
</gene>
<sequence>MSGRADRLKKLQTECSLFRSLTDGIVVEKTLLFDYADEFGIKSCVRVNGYVFVYQFEGKIDYFFTHYSSNQQAIVLNDLNDYALTSNPIRDYMNSCIERVKTRDFTSFEQLKQEVLLFYALAQALISRERVTKCTEVQQFIKALAQALTKHECFAEYDAYEMICLVHWSIMAICTHDVSMKLPEEFKNMQSILDKATEGRAGILTSILVNANDVKMTPKQKNYEIVIKVMKKCFNQGFDETILYYDQLAVDKRYSKDEKHEERVPTTDILGNVLYFLYLLEEKVSYFSRETLSRLLPFFAVQVALLRVRVTGEEAKEEALKLYERGLKALEGEEFKTFDRDMKKVVEIMRTEISKMECNSTVSCINLIGAALEMRLEEERFDLNGTLASFEKKRQERMLEVQDDEMDELEKFKAEIMEMGDDMDKLMREDQIRDAKFHASRAELELQAQEARRNYQSLTGSLQAESQKLQAQIDALQQRNQQLEEENV</sequence>
<evidence type="ECO:0000313" key="2">
    <source>
        <dbReference type="EMBL" id="KAL3315556.1"/>
    </source>
</evidence>
<comment type="caution">
    <text evidence="2">The sequence shown here is derived from an EMBL/GenBank/DDBJ whole genome shotgun (WGS) entry which is preliminary data.</text>
</comment>
<dbReference type="AlphaFoldDB" id="A0ABD2Q7L5"/>
<reference evidence="2 3" key="1">
    <citation type="submission" date="2024-11" db="EMBL/GenBank/DDBJ databases">
        <title>Adaptive evolution of stress response genes in parasites aligns with host niche diversity.</title>
        <authorList>
            <person name="Hahn C."/>
            <person name="Resl P."/>
        </authorList>
    </citation>
    <scope>NUCLEOTIDE SEQUENCE [LARGE SCALE GENOMIC DNA]</scope>
    <source>
        <strain evidence="2">EGGRZ-B1_66</strain>
        <tissue evidence="2">Body</tissue>
    </source>
</reference>
<feature type="coiled-coil region" evidence="1">
    <location>
        <begin position="392"/>
        <end position="486"/>
    </location>
</feature>
<accession>A0ABD2Q7L5</accession>
<proteinExistence type="predicted"/>
<keyword evidence="3" id="KW-1185">Reference proteome</keyword>